<name>A0A2N1IM96_9PSED</name>
<feature type="transmembrane region" description="Helical" evidence="1">
    <location>
        <begin position="12"/>
        <end position="30"/>
    </location>
</feature>
<dbReference type="AlphaFoldDB" id="A0A2N1IM96"/>
<organism evidence="2 3">
    <name type="scientific">Pseudomonas monteilii</name>
    <dbReference type="NCBI Taxonomy" id="76759"/>
    <lineage>
        <taxon>Bacteria</taxon>
        <taxon>Pseudomonadati</taxon>
        <taxon>Pseudomonadota</taxon>
        <taxon>Gammaproteobacteria</taxon>
        <taxon>Pseudomonadales</taxon>
        <taxon>Pseudomonadaceae</taxon>
        <taxon>Pseudomonas</taxon>
    </lineage>
</organism>
<evidence type="ECO:0000313" key="2">
    <source>
        <dbReference type="EMBL" id="PKI19377.1"/>
    </source>
</evidence>
<reference evidence="2 3" key="1">
    <citation type="submission" date="2017-12" db="EMBL/GenBank/DDBJ databases">
        <title>Isolation and characterization of an aerobic denitrifying Pseudomonas monteilii CY06 from aquaculture ponds.</title>
        <authorList>
            <person name="Ma Q."/>
            <person name="Cai Y."/>
            <person name="He Z."/>
        </authorList>
    </citation>
    <scope>NUCLEOTIDE SEQUENCE [LARGE SCALE GENOMIC DNA]</scope>
    <source>
        <strain evidence="2 3">CY06</strain>
    </source>
</reference>
<protein>
    <submittedName>
        <fullName evidence="2">Uncharacterized protein</fullName>
    </submittedName>
</protein>
<evidence type="ECO:0000313" key="3">
    <source>
        <dbReference type="Proteomes" id="UP000233399"/>
    </source>
</evidence>
<gene>
    <name evidence="2" type="ORF">CXB65_23090</name>
</gene>
<dbReference type="EMBL" id="PJCG01000061">
    <property type="protein sequence ID" value="PKI19377.1"/>
    <property type="molecule type" value="Genomic_DNA"/>
</dbReference>
<accession>A0A2N1IM96</accession>
<proteinExistence type="predicted"/>
<dbReference type="Proteomes" id="UP000233399">
    <property type="component" value="Unassembled WGS sequence"/>
</dbReference>
<keyword evidence="1" id="KW-0472">Membrane</keyword>
<evidence type="ECO:0000256" key="1">
    <source>
        <dbReference type="SAM" id="Phobius"/>
    </source>
</evidence>
<keyword evidence="1" id="KW-1133">Transmembrane helix</keyword>
<sequence length="136" mass="15218">MDEQNKSSKAPLALSDAAAGCIAAILLFAVQKFPDGSDIKALCMYLSPVAAILMNNTLAIFGRFAQFHYRKKVLNSQYKDLSEQYREYAKVDNADPDVVNEYNKAMKDTRIAMINNTIIDLRKTQVNPSRPNDPKS</sequence>
<comment type="caution">
    <text evidence="2">The sequence shown here is derived from an EMBL/GenBank/DDBJ whole genome shotgun (WGS) entry which is preliminary data.</text>
</comment>
<dbReference type="RefSeq" id="WP_101196658.1">
    <property type="nucleotide sequence ID" value="NZ_PJCG01000061.1"/>
</dbReference>
<feature type="transmembrane region" description="Helical" evidence="1">
    <location>
        <begin position="42"/>
        <end position="62"/>
    </location>
</feature>
<keyword evidence="1" id="KW-0812">Transmembrane</keyword>